<comment type="caution">
    <text evidence="2">The sequence shown here is derived from an EMBL/GenBank/DDBJ whole genome shotgun (WGS) entry which is preliminary data.</text>
</comment>
<dbReference type="EMBL" id="JADNRY010001288">
    <property type="protein sequence ID" value="KAF9018430.1"/>
    <property type="molecule type" value="Genomic_DNA"/>
</dbReference>
<feature type="compositionally biased region" description="Pro residues" evidence="1">
    <location>
        <begin position="72"/>
        <end position="81"/>
    </location>
</feature>
<protein>
    <submittedName>
        <fullName evidence="2">Uncharacterized protein</fullName>
    </submittedName>
</protein>
<organism evidence="2 3">
    <name type="scientific">Rhodocollybia butyracea</name>
    <dbReference type="NCBI Taxonomy" id="206335"/>
    <lineage>
        <taxon>Eukaryota</taxon>
        <taxon>Fungi</taxon>
        <taxon>Dikarya</taxon>
        <taxon>Basidiomycota</taxon>
        <taxon>Agaricomycotina</taxon>
        <taxon>Agaricomycetes</taxon>
        <taxon>Agaricomycetidae</taxon>
        <taxon>Agaricales</taxon>
        <taxon>Marasmiineae</taxon>
        <taxon>Omphalotaceae</taxon>
        <taxon>Rhodocollybia</taxon>
    </lineage>
</organism>
<feature type="compositionally biased region" description="Pro residues" evidence="1">
    <location>
        <begin position="55"/>
        <end position="65"/>
    </location>
</feature>
<dbReference type="Proteomes" id="UP000772434">
    <property type="component" value="Unassembled WGS sequence"/>
</dbReference>
<gene>
    <name evidence="2" type="ORF">BDP27DRAFT_1440217</name>
</gene>
<dbReference type="OrthoDB" id="3028829at2759"/>
<evidence type="ECO:0000256" key="1">
    <source>
        <dbReference type="SAM" id="MobiDB-lite"/>
    </source>
</evidence>
<feature type="compositionally biased region" description="Basic residues" evidence="1">
    <location>
        <begin position="101"/>
        <end position="119"/>
    </location>
</feature>
<proteinExistence type="predicted"/>
<sequence length="331" mass="36213">MQWEYEKRSANMYVSQSLGVSAYVLQSKFDFSSALLQAIKVEGRLDYLDSDKPDPGFPVPSPPPSDHSSPLSSPPASPQPPLCSLAPEPSTSAPHDLPNKQKMKLQRGKVRSKKHRKRQRQEAPPKSAEHIAARTNPAQRFVPANTAFQFTFSMDTDTPAASTSYVGLRDEGIKGGKCAPTLEALVAQGFTVIVAQPGATIPLAEAQGRVIGVVVYPDDPTMKKCAEEASKLIRDSQSSASFNAKQRDTHRGRFGQLNVGVAHGGGRLKPDNISNSETNAEVLDKDHGFQTENDYEAARTAEEMRKENVRKEGRWEMGLSLLRTLEELAKS</sequence>
<accession>A0A9P5P435</accession>
<name>A0A9P5P435_9AGAR</name>
<dbReference type="AlphaFoldDB" id="A0A9P5P435"/>
<evidence type="ECO:0000313" key="2">
    <source>
        <dbReference type="EMBL" id="KAF9018430.1"/>
    </source>
</evidence>
<keyword evidence="3" id="KW-1185">Reference proteome</keyword>
<reference evidence="2" key="1">
    <citation type="submission" date="2020-11" db="EMBL/GenBank/DDBJ databases">
        <authorList>
            <consortium name="DOE Joint Genome Institute"/>
            <person name="Ahrendt S."/>
            <person name="Riley R."/>
            <person name="Andreopoulos W."/>
            <person name="Labutti K."/>
            <person name="Pangilinan J."/>
            <person name="Ruiz-Duenas F.J."/>
            <person name="Barrasa J.M."/>
            <person name="Sanchez-Garcia M."/>
            <person name="Camarero S."/>
            <person name="Miyauchi S."/>
            <person name="Serrano A."/>
            <person name="Linde D."/>
            <person name="Babiker R."/>
            <person name="Drula E."/>
            <person name="Ayuso-Fernandez I."/>
            <person name="Pacheco R."/>
            <person name="Padilla G."/>
            <person name="Ferreira P."/>
            <person name="Barriuso J."/>
            <person name="Kellner H."/>
            <person name="Castanera R."/>
            <person name="Alfaro M."/>
            <person name="Ramirez L."/>
            <person name="Pisabarro A.G."/>
            <person name="Kuo A."/>
            <person name="Tritt A."/>
            <person name="Lipzen A."/>
            <person name="He G."/>
            <person name="Yan M."/>
            <person name="Ng V."/>
            <person name="Cullen D."/>
            <person name="Martin F."/>
            <person name="Rosso M.-N."/>
            <person name="Henrissat B."/>
            <person name="Hibbett D."/>
            <person name="Martinez A.T."/>
            <person name="Grigoriev I.V."/>
        </authorList>
    </citation>
    <scope>NUCLEOTIDE SEQUENCE</scope>
    <source>
        <strain evidence="2">AH 40177</strain>
    </source>
</reference>
<feature type="region of interest" description="Disordered" evidence="1">
    <location>
        <begin position="47"/>
        <end position="137"/>
    </location>
</feature>
<evidence type="ECO:0000313" key="3">
    <source>
        <dbReference type="Proteomes" id="UP000772434"/>
    </source>
</evidence>
<feature type="compositionally biased region" description="Basic and acidic residues" evidence="1">
    <location>
        <begin position="120"/>
        <end position="132"/>
    </location>
</feature>